<evidence type="ECO:0000313" key="1">
    <source>
        <dbReference type="EMBL" id="BDI29297.1"/>
    </source>
</evidence>
<accession>A0A402D4Q8</accession>
<dbReference type="KEGG" id="ccot:CCAX7_13480"/>
<sequence>MIDQRPSDGVTKHCDLVGFSGQWGGYTDWEINASSGGSIPNPVLMTHRYYDSRTGRFINPGPIRRYGSLYLWMFPVARRLGMRNVLSFCCGE</sequence>
<dbReference type="AlphaFoldDB" id="A0A402D4Q8"/>
<gene>
    <name evidence="1" type="ORF">CCAX7_13480</name>
</gene>
<proteinExistence type="predicted"/>
<dbReference type="EMBL" id="AP025739">
    <property type="protein sequence ID" value="BDI29297.1"/>
    <property type="molecule type" value="Genomic_DNA"/>
</dbReference>
<dbReference type="Proteomes" id="UP000287394">
    <property type="component" value="Chromosome"/>
</dbReference>
<evidence type="ECO:0000313" key="2">
    <source>
        <dbReference type="Proteomes" id="UP000287394"/>
    </source>
</evidence>
<protein>
    <submittedName>
        <fullName evidence="1">Uncharacterized protein</fullName>
    </submittedName>
</protein>
<keyword evidence="2" id="KW-1185">Reference proteome</keyword>
<name>A0A402D4Q8_9BACT</name>
<reference evidence="1 2" key="1">
    <citation type="journal article" date="2019" name="Int. J. Syst. Evol. Microbiol.">
        <title>Capsulimonas corticalis gen. nov., sp. nov., an aerobic capsulated bacterium, of a novel bacterial order, Capsulimonadales ord. nov., of the class Armatimonadia of the phylum Armatimonadetes.</title>
        <authorList>
            <person name="Li J."/>
            <person name="Kudo C."/>
            <person name="Tonouchi A."/>
        </authorList>
    </citation>
    <scope>NUCLEOTIDE SEQUENCE [LARGE SCALE GENOMIC DNA]</scope>
    <source>
        <strain evidence="1 2">AX-7</strain>
    </source>
</reference>
<organism evidence="1 2">
    <name type="scientific">Capsulimonas corticalis</name>
    <dbReference type="NCBI Taxonomy" id="2219043"/>
    <lineage>
        <taxon>Bacteria</taxon>
        <taxon>Bacillati</taxon>
        <taxon>Armatimonadota</taxon>
        <taxon>Armatimonadia</taxon>
        <taxon>Capsulimonadales</taxon>
        <taxon>Capsulimonadaceae</taxon>
        <taxon>Capsulimonas</taxon>
    </lineage>
</organism>